<feature type="binding site" evidence="4">
    <location>
        <begin position="56"/>
        <end position="59"/>
    </location>
    <ligand>
        <name>GTP</name>
        <dbReference type="ChEBI" id="CHEBI:37565"/>
    </ligand>
</feature>
<dbReference type="EMBL" id="KP660038">
    <property type="protein sequence ID" value="AMK07877.1"/>
    <property type="molecule type" value="Genomic_DNA"/>
</dbReference>
<sequence>MEIIIISGHSGAGKSVALRCLEDIGYYCVDNLPLDLLLQLASILSTNQQSVAISLDIRNLPHSSKTLENLLTEVQQQHQIKLIFLDADRGTLIRRYSDSRRLHPLSTQDLSLEAAIDAERKYLDPLTQHADLIIDTTRLSTHELAERLRDFLCEKSDKALKIIFQSFGFKYGLPLDADYVFDVRFLPNPHWIPELRPLTGLDAPVAEFLNKQNEVNHFIYLTRNYIETWLPMLEQNNRSYLTIAIGCTGGKHRSVYITEQLGEYFQAKGKNVQIQHKSLAKHKKANTQ</sequence>
<keyword evidence="2 4" id="KW-0067">ATP-binding</keyword>
<feature type="binding site" evidence="4">
    <location>
        <begin position="8"/>
        <end position="15"/>
    </location>
    <ligand>
        <name>ATP</name>
        <dbReference type="ChEBI" id="CHEBI:30616"/>
    </ligand>
</feature>
<evidence type="ECO:0000313" key="7">
    <source>
        <dbReference type="EMBL" id="AMK07877.1"/>
    </source>
</evidence>
<feature type="domain" description="RapZ-like N-terminal" evidence="5">
    <location>
        <begin position="1"/>
        <end position="154"/>
    </location>
</feature>
<dbReference type="GO" id="GO:0005524">
    <property type="term" value="F:ATP binding"/>
    <property type="evidence" value="ECO:0007669"/>
    <property type="project" value="UniProtKB-UniRule"/>
</dbReference>
<proteinExistence type="inferred from homology"/>
<keyword evidence="1 4" id="KW-0547">Nucleotide-binding</keyword>
<name>A0A126QDK7_PASMD</name>
<dbReference type="InterPro" id="IPR053930">
    <property type="entry name" value="RapZ-like_N"/>
</dbReference>
<gene>
    <name evidence="7" type="primary">PM0169</name>
</gene>
<dbReference type="PIRSF" id="PIRSF005052">
    <property type="entry name" value="P-loopkin"/>
    <property type="match status" value="1"/>
</dbReference>
<protein>
    <submittedName>
        <fullName evidence="7">PM0169 protein</fullName>
    </submittedName>
</protein>
<dbReference type="InterPro" id="IPR027417">
    <property type="entry name" value="P-loop_NTPase"/>
</dbReference>
<evidence type="ECO:0000256" key="3">
    <source>
        <dbReference type="ARBA" id="ARBA00023134"/>
    </source>
</evidence>
<dbReference type="InterPro" id="IPR005337">
    <property type="entry name" value="RapZ-like"/>
</dbReference>
<dbReference type="SUPFAM" id="SSF52540">
    <property type="entry name" value="P-loop containing nucleoside triphosphate hydrolases"/>
    <property type="match status" value="1"/>
</dbReference>
<accession>A0A126QDK7</accession>
<dbReference type="GO" id="GO:0005525">
    <property type="term" value="F:GTP binding"/>
    <property type="evidence" value="ECO:0007669"/>
    <property type="project" value="UniProtKB-UniRule"/>
</dbReference>
<dbReference type="NCBIfam" id="NF003828">
    <property type="entry name" value="PRK05416.1"/>
    <property type="match status" value="1"/>
</dbReference>
<reference evidence="7" key="1">
    <citation type="submission" date="2015-01" db="EMBL/GenBank/DDBJ databases">
        <title>Draft genome sequence of Pasteurella multocida isolated from alpaca pneumonia.</title>
        <authorList>
            <person name="Maturrano L."/>
            <person name="Hurtado R."/>
            <person name="Allasi N."/>
            <person name="Juscamayta E."/>
            <person name="Fernandez D."/>
            <person name="Maximiliano J."/>
            <person name="Rimac R."/>
            <person name="Rosadio R."/>
        </authorList>
    </citation>
    <scope>NUCLEOTIDE SEQUENCE</scope>
    <source>
        <strain evidence="7">UNMSM</strain>
    </source>
</reference>
<evidence type="ECO:0000256" key="4">
    <source>
        <dbReference type="HAMAP-Rule" id="MF_00636"/>
    </source>
</evidence>
<dbReference type="PANTHER" id="PTHR30448">
    <property type="entry name" value="RNASE ADAPTER PROTEIN RAPZ"/>
    <property type="match status" value="1"/>
</dbReference>
<dbReference type="Pfam" id="PF22740">
    <property type="entry name" value="PapZ_C"/>
    <property type="match status" value="1"/>
</dbReference>
<organism evidence="7">
    <name type="scientific">Pasteurella multocida</name>
    <dbReference type="NCBI Taxonomy" id="747"/>
    <lineage>
        <taxon>Bacteria</taxon>
        <taxon>Pseudomonadati</taxon>
        <taxon>Pseudomonadota</taxon>
        <taxon>Gammaproteobacteria</taxon>
        <taxon>Pasteurellales</taxon>
        <taxon>Pasteurellaceae</taxon>
        <taxon>Pasteurella</taxon>
    </lineage>
</organism>
<dbReference type="PANTHER" id="PTHR30448:SF0">
    <property type="entry name" value="RNASE ADAPTER PROTEIN RAPZ"/>
    <property type="match status" value="1"/>
</dbReference>
<dbReference type="HAMAP" id="MF_00636">
    <property type="entry name" value="RapZ_like"/>
    <property type="match status" value="1"/>
</dbReference>
<dbReference type="Gene3D" id="3.40.50.300">
    <property type="entry name" value="P-loop containing nucleotide triphosphate hydrolases"/>
    <property type="match status" value="1"/>
</dbReference>
<keyword evidence="3 4" id="KW-0342">GTP-binding</keyword>
<evidence type="ECO:0000256" key="1">
    <source>
        <dbReference type="ARBA" id="ARBA00022741"/>
    </source>
</evidence>
<feature type="domain" description="RapZ C-terminal" evidence="6">
    <location>
        <begin position="161"/>
        <end position="279"/>
    </location>
</feature>
<dbReference type="AlphaFoldDB" id="A0A126QDK7"/>
<evidence type="ECO:0000259" key="5">
    <source>
        <dbReference type="Pfam" id="PF03668"/>
    </source>
</evidence>
<dbReference type="Pfam" id="PF03668">
    <property type="entry name" value="RapZ-like_N"/>
    <property type="match status" value="1"/>
</dbReference>
<evidence type="ECO:0000259" key="6">
    <source>
        <dbReference type="Pfam" id="PF22740"/>
    </source>
</evidence>
<evidence type="ECO:0000256" key="2">
    <source>
        <dbReference type="ARBA" id="ARBA00022840"/>
    </source>
</evidence>
<dbReference type="RefSeq" id="WP_071523402.1">
    <property type="nucleotide sequence ID" value="NZ_JACDXE010000012.1"/>
</dbReference>
<dbReference type="InterPro" id="IPR053931">
    <property type="entry name" value="RapZ_C"/>
</dbReference>